<keyword evidence="3 10" id="KW-0812">Transmembrane</keyword>
<accession>A0A543AIW8</accession>
<feature type="transmembrane region" description="Helical" evidence="10">
    <location>
        <begin position="49"/>
        <end position="74"/>
    </location>
</feature>
<evidence type="ECO:0000256" key="1">
    <source>
        <dbReference type="ARBA" id="ARBA00004141"/>
    </source>
</evidence>
<evidence type="ECO:0000256" key="5">
    <source>
        <dbReference type="ARBA" id="ARBA00022989"/>
    </source>
</evidence>
<comment type="subcellular location">
    <subcellularLocation>
        <location evidence="1">Membrane</location>
        <topology evidence="1">Multi-pass membrane protein</topology>
    </subcellularLocation>
</comment>
<name>A0A543AIW8_9MICC</name>
<organism evidence="12 13">
    <name type="scientific">Enteractinococcus coprophilus</name>
    <dbReference type="NCBI Taxonomy" id="1027633"/>
    <lineage>
        <taxon>Bacteria</taxon>
        <taxon>Bacillati</taxon>
        <taxon>Actinomycetota</taxon>
        <taxon>Actinomycetes</taxon>
        <taxon>Micrococcales</taxon>
        <taxon>Micrococcaceae</taxon>
    </lineage>
</organism>
<dbReference type="EMBL" id="VFOU01000002">
    <property type="protein sequence ID" value="TQL72522.1"/>
    <property type="molecule type" value="Genomic_DNA"/>
</dbReference>
<keyword evidence="4" id="KW-0874">Quinone</keyword>
<dbReference type="AlphaFoldDB" id="A0A543AIW8"/>
<evidence type="ECO:0000313" key="13">
    <source>
        <dbReference type="Proteomes" id="UP000319746"/>
    </source>
</evidence>
<evidence type="ECO:0000256" key="4">
    <source>
        <dbReference type="ARBA" id="ARBA00022719"/>
    </source>
</evidence>
<sequence length="238" mass="26476">MCVHDVVSTIVTYFWPKPVILCSHSADGPILGRVNTAVNFPPDTEEQPWYASSFGSAMVLLVSGIIGLIATLVLTYERVQLWMNPDYVTSCDFSVWVSCGKVMQSWQASLFGFSNQFIGIIGFTIVITIAMAIIGGARFVNWWWHALCIGLGLAMIFCLWLWTQAVYVINTLCIYCMVVWAVTIPAAVLIFARNVSQDLIKVTPRTKMIITTATWPTIIVLYLVIGGSILLRFGEAMF</sequence>
<proteinExistence type="inferred from homology"/>
<dbReference type="Gene3D" id="1.20.1440.130">
    <property type="entry name" value="VKOR domain"/>
    <property type="match status" value="1"/>
</dbReference>
<feature type="domain" description="Vitamin K epoxide reductase" evidence="11">
    <location>
        <begin position="53"/>
        <end position="194"/>
    </location>
</feature>
<dbReference type="GO" id="GO:0016020">
    <property type="term" value="C:membrane"/>
    <property type="evidence" value="ECO:0007669"/>
    <property type="project" value="UniProtKB-SubCell"/>
</dbReference>
<keyword evidence="8" id="KW-1015">Disulfide bond</keyword>
<dbReference type="GO" id="GO:0016491">
    <property type="term" value="F:oxidoreductase activity"/>
    <property type="evidence" value="ECO:0007669"/>
    <property type="project" value="UniProtKB-KW"/>
</dbReference>
<feature type="transmembrane region" description="Helical" evidence="10">
    <location>
        <begin position="213"/>
        <end position="233"/>
    </location>
</feature>
<dbReference type="InterPro" id="IPR041714">
    <property type="entry name" value="VKOR_Actinobacteria"/>
</dbReference>
<dbReference type="Pfam" id="PF07884">
    <property type="entry name" value="VKOR"/>
    <property type="match status" value="1"/>
</dbReference>
<evidence type="ECO:0000313" key="12">
    <source>
        <dbReference type="EMBL" id="TQL72522.1"/>
    </source>
</evidence>
<evidence type="ECO:0000256" key="9">
    <source>
        <dbReference type="ARBA" id="ARBA00023284"/>
    </source>
</evidence>
<keyword evidence="7 10" id="KW-0472">Membrane</keyword>
<dbReference type="GO" id="GO:0048038">
    <property type="term" value="F:quinone binding"/>
    <property type="evidence" value="ECO:0007669"/>
    <property type="project" value="UniProtKB-KW"/>
</dbReference>
<evidence type="ECO:0000256" key="6">
    <source>
        <dbReference type="ARBA" id="ARBA00023002"/>
    </source>
</evidence>
<keyword evidence="13" id="KW-1185">Reference proteome</keyword>
<evidence type="ECO:0000256" key="8">
    <source>
        <dbReference type="ARBA" id="ARBA00023157"/>
    </source>
</evidence>
<dbReference type="InterPro" id="IPR038354">
    <property type="entry name" value="VKOR_sf"/>
</dbReference>
<comment type="caution">
    <text evidence="12">The sequence shown here is derived from an EMBL/GenBank/DDBJ whole genome shotgun (WGS) entry which is preliminary data.</text>
</comment>
<dbReference type="InterPro" id="IPR012932">
    <property type="entry name" value="VKOR"/>
</dbReference>
<comment type="similarity">
    <text evidence="2">Belongs to the VKOR family.</text>
</comment>
<evidence type="ECO:0000259" key="11">
    <source>
        <dbReference type="SMART" id="SM00756"/>
    </source>
</evidence>
<evidence type="ECO:0000256" key="10">
    <source>
        <dbReference type="SAM" id="Phobius"/>
    </source>
</evidence>
<evidence type="ECO:0000256" key="7">
    <source>
        <dbReference type="ARBA" id="ARBA00023136"/>
    </source>
</evidence>
<feature type="transmembrane region" description="Helical" evidence="10">
    <location>
        <begin position="142"/>
        <end position="162"/>
    </location>
</feature>
<evidence type="ECO:0000256" key="2">
    <source>
        <dbReference type="ARBA" id="ARBA00006214"/>
    </source>
</evidence>
<dbReference type="SMART" id="SM00756">
    <property type="entry name" value="VKc"/>
    <property type="match status" value="1"/>
</dbReference>
<keyword evidence="6" id="KW-0560">Oxidoreductase</keyword>
<gene>
    <name evidence="12" type="ORF">FB556_1180</name>
</gene>
<dbReference type="CDD" id="cd12922">
    <property type="entry name" value="VKOR_5"/>
    <property type="match status" value="1"/>
</dbReference>
<keyword evidence="5 10" id="KW-1133">Transmembrane helix</keyword>
<dbReference type="Proteomes" id="UP000319746">
    <property type="component" value="Unassembled WGS sequence"/>
</dbReference>
<reference evidence="12 13" key="1">
    <citation type="submission" date="2019-06" db="EMBL/GenBank/DDBJ databases">
        <title>Sequencing the genomes of 1000 actinobacteria strains.</title>
        <authorList>
            <person name="Klenk H.-P."/>
        </authorList>
    </citation>
    <scope>NUCLEOTIDE SEQUENCE [LARGE SCALE GENOMIC DNA]</scope>
    <source>
        <strain evidence="12 13">DSM 24083</strain>
    </source>
</reference>
<feature type="transmembrane region" description="Helical" evidence="10">
    <location>
        <begin position="117"/>
        <end position="136"/>
    </location>
</feature>
<evidence type="ECO:0000256" key="3">
    <source>
        <dbReference type="ARBA" id="ARBA00022692"/>
    </source>
</evidence>
<protein>
    <submittedName>
        <fullName evidence="12">Putative membrane protein</fullName>
    </submittedName>
</protein>
<keyword evidence="9" id="KW-0676">Redox-active center</keyword>
<feature type="transmembrane region" description="Helical" evidence="10">
    <location>
        <begin position="174"/>
        <end position="193"/>
    </location>
</feature>